<dbReference type="InterPro" id="IPR000198">
    <property type="entry name" value="RhoGAP_dom"/>
</dbReference>
<dbReference type="Gene3D" id="3.30.530.20">
    <property type="match status" value="1"/>
</dbReference>
<reference evidence="7 8" key="1">
    <citation type="submission" date="2022-01" db="EMBL/GenBank/DDBJ databases">
        <title>A high-quality chromosome-level genome assembly of rohu carp, Labeo rohita.</title>
        <authorList>
            <person name="Arick M.A. II"/>
            <person name="Hsu C.-Y."/>
            <person name="Magbanua Z."/>
            <person name="Pechanova O."/>
            <person name="Grover C."/>
            <person name="Miller E."/>
            <person name="Thrash A."/>
            <person name="Ezzel L."/>
            <person name="Alam S."/>
            <person name="Benzie J."/>
            <person name="Hamilton M."/>
            <person name="Karsi A."/>
            <person name="Lawrence M.L."/>
            <person name="Peterson D.G."/>
        </authorList>
    </citation>
    <scope>NUCLEOTIDE SEQUENCE [LARGE SCALE GENOMIC DNA]</scope>
    <source>
        <strain evidence="8">BAU-BD-2019</strain>
        <tissue evidence="7">Blood</tissue>
    </source>
</reference>
<dbReference type="PROSITE" id="PS50238">
    <property type="entry name" value="RHOGAP"/>
    <property type="match status" value="1"/>
</dbReference>
<dbReference type="SUPFAM" id="SSF55961">
    <property type="entry name" value="Bet v1-like"/>
    <property type="match status" value="1"/>
</dbReference>
<dbReference type="SMART" id="SM00234">
    <property type="entry name" value="START"/>
    <property type="match status" value="1"/>
</dbReference>
<feature type="compositionally biased region" description="Low complexity" evidence="4">
    <location>
        <begin position="458"/>
        <end position="469"/>
    </location>
</feature>
<comment type="subcellular location">
    <subcellularLocation>
        <location evidence="1">Membrane</location>
        <topology evidence="1">Peripheral membrane protein</topology>
    </subcellularLocation>
</comment>
<dbReference type="Gene3D" id="1.10.287.2070">
    <property type="match status" value="1"/>
</dbReference>
<evidence type="ECO:0000256" key="4">
    <source>
        <dbReference type="SAM" id="MobiDB-lite"/>
    </source>
</evidence>
<feature type="compositionally biased region" description="Polar residues" evidence="4">
    <location>
        <begin position="470"/>
        <end position="499"/>
    </location>
</feature>
<dbReference type="Gene3D" id="1.10.555.10">
    <property type="entry name" value="Rho GTPase activation protein"/>
    <property type="match status" value="1"/>
</dbReference>
<feature type="compositionally biased region" description="Polar residues" evidence="4">
    <location>
        <begin position="241"/>
        <end position="251"/>
    </location>
</feature>
<protein>
    <submittedName>
        <fullName evidence="7">Rho GTPase-activating protein 7</fullName>
    </submittedName>
</protein>
<dbReference type="InterPro" id="IPR013761">
    <property type="entry name" value="SAM/pointed_sf"/>
</dbReference>
<name>A0ABQ8MPT9_LABRO</name>
<dbReference type="Proteomes" id="UP000830375">
    <property type="component" value="Unassembled WGS sequence"/>
</dbReference>
<evidence type="ECO:0000256" key="3">
    <source>
        <dbReference type="ARBA" id="ARBA00022553"/>
    </source>
</evidence>
<dbReference type="Pfam" id="PF00620">
    <property type="entry name" value="RhoGAP"/>
    <property type="match status" value="1"/>
</dbReference>
<sequence>MVIQLLCHLSSFHELEAKEACEWLRAAGFPQYAQLYEASLFPIEISAVRRDHEFLDQDSLKALCRRLTTLNKCAAMSLEVHFQCKQQSEDSEEDDACALSSRWAFQRESKTWSRLRTLSPTPVPTGNRATTLRPSGSSDSVLSDISLLEVTSLTSDLSASSLSLDSARETTSPEVAAFSDITVGEGASSVCVSTAQDENDDTGSSSSLPSVREKPKRPSRFFLRRKESIKKRDCEKENVPRNISTLTQHQPPSGLHCTSDASLPGQTTNKCRVGKDVAWRSHTICRSNVSQKATLRKPHRACLYLEDYQLTWEKPKLTNQNNFQRKEDRVVHLPFDHKPGTFPKSLSIESLCPRSVSQSPDHIDWAGEDVDLSLDGSISRSGSQDFLSGFGRRRNSLSSIGSIYDNVPETPSSPCDIFDPGKEKAFQHLDDILQHVHGLQHNIDEWSRSLGIQLQDQSTAETESTADTTLPSSLNYDEQSMSDVGTTVSDYDSPGNSVNEGEGEGEMRERRDSGVGASLTRPSRKLRWHSFQNSHRPSVTSASLEINRQSAAQLNLLQKFSLLRLTAILEKHTDTSKHGWNWVVPKFMKRSKVPDYKDKHVFGVPPIVNVQRTGQPLPQSIQQAMRYLRSQCLEKVGIFRKSGVKSRIQALRQLNENSPDHVTYQGQSAYDVADLIKQYFRDLPEPVLTSKLTDTFLHVYQFVPAEQRLQAVQAAVILLPDENREVLQTLMSRKGGPKPDHKDLSENMAATHCLSHMITECKKLFQIPHEMMLQSRNSYVAADAQPLPLHGLGVNALGEPVDYRAYLEDNIQCLLREASERSKGINAPLQLFGESILWQHLDREEKRSTLSNSVKEEWKNMWLGWIQAHFQAVLNTVTVREGYRFQWLGLERLCIPQYFISHSFRVALEEEKVGDGHPMRLWRVSVEMEAPPTVVLQRVLRERHLWDEDLLHSRVIETLENNTEVFHYITDSMAPHPRRNFIVLRRWCNDLPKGVCVLVSSSVDHDNVQLEAGLRAVLLTSRIFIEPCGMGRSRLTHYCRADLRGRSPDWYNKVFGHLCAMEVARIRSSFPVLSARGPETKL</sequence>
<keyword evidence="3" id="KW-0597">Phosphoprotein</keyword>
<feature type="region of interest" description="Disordered" evidence="4">
    <location>
        <begin position="454"/>
        <end position="519"/>
    </location>
</feature>
<dbReference type="InterPro" id="IPR002913">
    <property type="entry name" value="START_lipid-bd_dom"/>
</dbReference>
<evidence type="ECO:0000259" key="6">
    <source>
        <dbReference type="PROSITE" id="PS50848"/>
    </source>
</evidence>
<dbReference type="SUPFAM" id="SSF47769">
    <property type="entry name" value="SAM/Pointed domain"/>
    <property type="match status" value="1"/>
</dbReference>
<feature type="compositionally biased region" description="Polar residues" evidence="4">
    <location>
        <begin position="190"/>
        <end position="209"/>
    </location>
</feature>
<evidence type="ECO:0000313" key="8">
    <source>
        <dbReference type="Proteomes" id="UP000830375"/>
    </source>
</evidence>
<keyword evidence="8" id="KW-1185">Reference proteome</keyword>
<dbReference type="PANTHER" id="PTHR12659">
    <property type="entry name" value="RHO-TYPE GTPASE ACTIVATING PROTEIN"/>
    <property type="match status" value="1"/>
</dbReference>
<dbReference type="CDD" id="cd09538">
    <property type="entry name" value="SAM_DLC1_2-like"/>
    <property type="match status" value="1"/>
</dbReference>
<dbReference type="PANTHER" id="PTHR12659:SF3">
    <property type="entry name" value="STAR-RELATED LIPID TRANSFER PROTEIN 8"/>
    <property type="match status" value="1"/>
</dbReference>
<feature type="domain" description="START" evidence="6">
    <location>
        <begin position="864"/>
        <end position="1051"/>
    </location>
</feature>
<dbReference type="EMBL" id="JACTAM010000005">
    <property type="protein sequence ID" value="KAI2664591.1"/>
    <property type="molecule type" value="Genomic_DNA"/>
</dbReference>
<dbReference type="PROSITE" id="PS50848">
    <property type="entry name" value="START"/>
    <property type="match status" value="1"/>
</dbReference>
<proteinExistence type="predicted"/>
<evidence type="ECO:0000259" key="5">
    <source>
        <dbReference type="PROSITE" id="PS50238"/>
    </source>
</evidence>
<keyword evidence="2" id="KW-0343">GTPase activation</keyword>
<feature type="region of interest" description="Disordered" evidence="4">
    <location>
        <begin position="116"/>
        <end position="140"/>
    </location>
</feature>
<accession>A0ABQ8MPT9</accession>
<evidence type="ECO:0000313" key="7">
    <source>
        <dbReference type="EMBL" id="KAI2664591.1"/>
    </source>
</evidence>
<organism evidence="7 8">
    <name type="scientific">Labeo rohita</name>
    <name type="common">Indian major carp</name>
    <name type="synonym">Cyprinus rohita</name>
    <dbReference type="NCBI Taxonomy" id="84645"/>
    <lineage>
        <taxon>Eukaryota</taxon>
        <taxon>Metazoa</taxon>
        <taxon>Chordata</taxon>
        <taxon>Craniata</taxon>
        <taxon>Vertebrata</taxon>
        <taxon>Euteleostomi</taxon>
        <taxon>Actinopterygii</taxon>
        <taxon>Neopterygii</taxon>
        <taxon>Teleostei</taxon>
        <taxon>Ostariophysi</taxon>
        <taxon>Cypriniformes</taxon>
        <taxon>Cyprinidae</taxon>
        <taxon>Labeoninae</taxon>
        <taxon>Labeonini</taxon>
        <taxon>Labeo</taxon>
    </lineage>
</organism>
<comment type="caution">
    <text evidence="7">The sequence shown here is derived from an EMBL/GenBank/DDBJ whole genome shotgun (WGS) entry which is preliminary data.</text>
</comment>
<dbReference type="Pfam" id="PF07647">
    <property type="entry name" value="SAM_2"/>
    <property type="match status" value="1"/>
</dbReference>
<dbReference type="SMART" id="SM00324">
    <property type="entry name" value="RhoGAP"/>
    <property type="match status" value="1"/>
</dbReference>
<dbReference type="InterPro" id="IPR023393">
    <property type="entry name" value="START-like_dom_sf"/>
</dbReference>
<feature type="domain" description="Rho-GAP" evidence="5">
    <location>
        <begin position="608"/>
        <end position="812"/>
    </location>
</feature>
<evidence type="ECO:0000256" key="1">
    <source>
        <dbReference type="ARBA" id="ARBA00004170"/>
    </source>
</evidence>
<dbReference type="SUPFAM" id="SSF48350">
    <property type="entry name" value="GTPase activation domain, GAP"/>
    <property type="match status" value="1"/>
</dbReference>
<gene>
    <name evidence="7" type="ORF">H4Q32_002837</name>
</gene>
<dbReference type="InterPro" id="IPR001660">
    <property type="entry name" value="SAM"/>
</dbReference>
<evidence type="ECO:0000256" key="2">
    <source>
        <dbReference type="ARBA" id="ARBA00022468"/>
    </source>
</evidence>
<feature type="region of interest" description="Disordered" evidence="4">
    <location>
        <begin position="233"/>
        <end position="262"/>
    </location>
</feature>
<dbReference type="Pfam" id="PF01852">
    <property type="entry name" value="START"/>
    <property type="match status" value="1"/>
</dbReference>
<dbReference type="InterPro" id="IPR008936">
    <property type="entry name" value="Rho_GTPase_activation_prot"/>
</dbReference>
<feature type="region of interest" description="Disordered" evidence="4">
    <location>
        <begin position="190"/>
        <end position="220"/>
    </location>
</feature>